<feature type="coiled-coil region" evidence="7">
    <location>
        <begin position="13"/>
        <end position="70"/>
    </location>
</feature>
<dbReference type="GO" id="GO:0006354">
    <property type="term" value="P:DNA-templated transcription elongation"/>
    <property type="evidence" value="ECO:0007669"/>
    <property type="project" value="TreeGrafter"/>
</dbReference>
<dbReference type="Gene3D" id="1.10.287.180">
    <property type="entry name" value="Transcription elongation factor, GreA/GreB, N-terminal domain"/>
    <property type="match status" value="1"/>
</dbReference>
<keyword evidence="7" id="KW-0175">Coiled coil</keyword>
<dbReference type="Pfam" id="PF03449">
    <property type="entry name" value="GreA_GreB_N"/>
    <property type="match status" value="1"/>
</dbReference>
<dbReference type="InterPro" id="IPR022691">
    <property type="entry name" value="Tscrpt_elong_fac_GreA/B_N"/>
</dbReference>
<keyword evidence="10" id="KW-0648">Protein biosynthesis</keyword>
<dbReference type="Proteomes" id="UP000236842">
    <property type="component" value="Unassembled WGS sequence"/>
</dbReference>
<dbReference type="PANTHER" id="PTHR30437">
    <property type="entry name" value="TRANSCRIPTION ELONGATION FACTOR GREA"/>
    <property type="match status" value="1"/>
</dbReference>
<evidence type="ECO:0000259" key="9">
    <source>
        <dbReference type="Pfam" id="PF03449"/>
    </source>
</evidence>
<dbReference type="InterPro" id="IPR023459">
    <property type="entry name" value="Tscrpt_elong_fac_GreA/B_fam"/>
</dbReference>
<dbReference type="FunFam" id="1.10.287.180:FF:000001">
    <property type="entry name" value="Transcription elongation factor GreA"/>
    <property type="match status" value="1"/>
</dbReference>
<comment type="caution">
    <text evidence="10">The sequence shown here is derived from an EMBL/GenBank/DDBJ whole genome shotgun (WGS) entry which is preliminary data.</text>
</comment>
<dbReference type="AlphaFoldDB" id="A0A2H9N432"/>
<evidence type="ECO:0000256" key="2">
    <source>
        <dbReference type="ARBA" id="ARBA00013729"/>
    </source>
</evidence>
<evidence type="ECO:0000256" key="7">
    <source>
        <dbReference type="SAM" id="Coils"/>
    </source>
</evidence>
<dbReference type="EMBL" id="PFIJ01000044">
    <property type="protein sequence ID" value="PIX28645.1"/>
    <property type="molecule type" value="Genomic_DNA"/>
</dbReference>
<evidence type="ECO:0000256" key="4">
    <source>
        <dbReference type="ARBA" id="ARBA00023125"/>
    </source>
</evidence>
<dbReference type="InterPro" id="IPR036953">
    <property type="entry name" value="GreA/GreB_C_sf"/>
</dbReference>
<organism evidence="10 11">
    <name type="scientific">Candidatus Brennerbacteria bacterium CG_4_8_14_3_um_filter_43_14</name>
    <dbReference type="NCBI Taxonomy" id="1974521"/>
    <lineage>
        <taxon>Bacteria</taxon>
        <taxon>Candidatus Brenneribacteriota</taxon>
    </lineage>
</organism>
<proteinExistence type="inferred from homology"/>
<evidence type="ECO:0000313" key="10">
    <source>
        <dbReference type="EMBL" id="PIX28645.1"/>
    </source>
</evidence>
<dbReference type="Pfam" id="PF01272">
    <property type="entry name" value="GreA_GreB"/>
    <property type="match status" value="1"/>
</dbReference>
<dbReference type="GO" id="GO:0003746">
    <property type="term" value="F:translation elongation factor activity"/>
    <property type="evidence" value="ECO:0007669"/>
    <property type="project" value="UniProtKB-KW"/>
</dbReference>
<feature type="domain" description="Transcription elongation factor GreA/GreB N-terminal" evidence="9">
    <location>
        <begin position="7"/>
        <end position="76"/>
    </location>
</feature>
<dbReference type="PANTHER" id="PTHR30437:SF4">
    <property type="entry name" value="TRANSCRIPTION ELONGATION FACTOR GREA"/>
    <property type="match status" value="1"/>
</dbReference>
<accession>A0A2H9N432</accession>
<dbReference type="GO" id="GO:0032784">
    <property type="term" value="P:regulation of DNA-templated transcription elongation"/>
    <property type="evidence" value="ECO:0007669"/>
    <property type="project" value="InterPro"/>
</dbReference>
<dbReference type="InterPro" id="IPR001437">
    <property type="entry name" value="Tscrpt_elong_fac_GreA/B_C"/>
</dbReference>
<dbReference type="PIRSF" id="PIRSF006092">
    <property type="entry name" value="GreA_GreB"/>
    <property type="match status" value="1"/>
</dbReference>
<keyword evidence="3" id="KW-0805">Transcription regulation</keyword>
<evidence type="ECO:0000256" key="5">
    <source>
        <dbReference type="ARBA" id="ARBA00023163"/>
    </source>
</evidence>
<sequence>MAQEPYYVTAEALERLRQKLGELKTVKRRQILERLKEAKDQGDITDSAEYDAAKQAHEQNESKIADMENMLKRAVIIKARDHYVTVMIGSRVEVRQGLKKIAFTIVGPEESQPSQGFISNESPFGKQLLGKKVGDEFEMKNARNATSKYKILKISQGVK</sequence>
<evidence type="ECO:0000256" key="6">
    <source>
        <dbReference type="ARBA" id="ARBA00030776"/>
    </source>
</evidence>
<feature type="domain" description="Transcription elongation factor GreA/GreB C-terminal" evidence="8">
    <location>
        <begin position="85"/>
        <end position="155"/>
    </location>
</feature>
<evidence type="ECO:0000256" key="3">
    <source>
        <dbReference type="ARBA" id="ARBA00023015"/>
    </source>
</evidence>
<protein>
    <recommendedName>
        <fullName evidence="2">Transcription elongation factor GreA</fullName>
    </recommendedName>
    <alternativeName>
        <fullName evidence="6">Transcript cleavage factor GreA</fullName>
    </alternativeName>
</protein>
<dbReference type="Gene3D" id="3.10.50.30">
    <property type="entry name" value="Transcription elongation factor, GreA/GreB, C-terminal domain"/>
    <property type="match status" value="1"/>
</dbReference>
<gene>
    <name evidence="10" type="ORF">COZ64_02605</name>
</gene>
<dbReference type="SUPFAM" id="SSF46557">
    <property type="entry name" value="GreA transcript cleavage protein, N-terminal domain"/>
    <property type="match status" value="1"/>
</dbReference>
<dbReference type="InterPro" id="IPR036805">
    <property type="entry name" value="Tscrpt_elong_fac_GreA/B_N_sf"/>
</dbReference>
<evidence type="ECO:0000313" key="11">
    <source>
        <dbReference type="Proteomes" id="UP000236842"/>
    </source>
</evidence>
<dbReference type="GO" id="GO:0070063">
    <property type="term" value="F:RNA polymerase binding"/>
    <property type="evidence" value="ECO:0007669"/>
    <property type="project" value="InterPro"/>
</dbReference>
<keyword evidence="5" id="KW-0804">Transcription</keyword>
<name>A0A2H9N432_9BACT</name>
<keyword evidence="10" id="KW-0251">Elongation factor</keyword>
<dbReference type="GO" id="GO:0003677">
    <property type="term" value="F:DNA binding"/>
    <property type="evidence" value="ECO:0007669"/>
    <property type="project" value="UniProtKB-KW"/>
</dbReference>
<comment type="similarity">
    <text evidence="1">Belongs to the GreA/GreB family.</text>
</comment>
<dbReference type="SUPFAM" id="SSF54534">
    <property type="entry name" value="FKBP-like"/>
    <property type="match status" value="1"/>
</dbReference>
<keyword evidence="4" id="KW-0238">DNA-binding</keyword>
<evidence type="ECO:0000259" key="8">
    <source>
        <dbReference type="Pfam" id="PF01272"/>
    </source>
</evidence>
<evidence type="ECO:0000256" key="1">
    <source>
        <dbReference type="ARBA" id="ARBA00008213"/>
    </source>
</evidence>
<reference evidence="11" key="1">
    <citation type="submission" date="2017-09" db="EMBL/GenBank/DDBJ databases">
        <title>Depth-based differentiation of microbial function through sediment-hosted aquifers and enrichment of novel symbionts in the deep terrestrial subsurface.</title>
        <authorList>
            <person name="Probst A.J."/>
            <person name="Ladd B."/>
            <person name="Jarett J.K."/>
            <person name="Geller-Mcgrath D.E."/>
            <person name="Sieber C.M.K."/>
            <person name="Emerson J.B."/>
            <person name="Anantharaman K."/>
            <person name="Thomas B.C."/>
            <person name="Malmstrom R."/>
            <person name="Stieglmeier M."/>
            <person name="Klingl A."/>
            <person name="Woyke T."/>
            <person name="Ryan C.M."/>
            <person name="Banfield J.F."/>
        </authorList>
    </citation>
    <scope>NUCLEOTIDE SEQUENCE [LARGE SCALE GENOMIC DNA]</scope>
</reference>